<evidence type="ECO:0000313" key="2">
    <source>
        <dbReference type="Proteomes" id="UP000324222"/>
    </source>
</evidence>
<dbReference type="Proteomes" id="UP000324222">
    <property type="component" value="Unassembled WGS sequence"/>
</dbReference>
<comment type="caution">
    <text evidence="1">The sequence shown here is derived from an EMBL/GenBank/DDBJ whole genome shotgun (WGS) entry which is preliminary data.</text>
</comment>
<gene>
    <name evidence="1" type="ORF">E2C01_001666</name>
</gene>
<dbReference type="AlphaFoldDB" id="A0A5B7CID0"/>
<proteinExistence type="predicted"/>
<name>A0A5B7CID0_PORTR</name>
<evidence type="ECO:0000313" key="1">
    <source>
        <dbReference type="EMBL" id="MPC09065.1"/>
    </source>
</evidence>
<organism evidence="1 2">
    <name type="scientific">Portunus trituberculatus</name>
    <name type="common">Swimming crab</name>
    <name type="synonym">Neptunus trituberculatus</name>
    <dbReference type="NCBI Taxonomy" id="210409"/>
    <lineage>
        <taxon>Eukaryota</taxon>
        <taxon>Metazoa</taxon>
        <taxon>Ecdysozoa</taxon>
        <taxon>Arthropoda</taxon>
        <taxon>Crustacea</taxon>
        <taxon>Multicrustacea</taxon>
        <taxon>Malacostraca</taxon>
        <taxon>Eumalacostraca</taxon>
        <taxon>Eucarida</taxon>
        <taxon>Decapoda</taxon>
        <taxon>Pleocyemata</taxon>
        <taxon>Brachyura</taxon>
        <taxon>Eubrachyura</taxon>
        <taxon>Portunoidea</taxon>
        <taxon>Portunidae</taxon>
        <taxon>Portuninae</taxon>
        <taxon>Portunus</taxon>
    </lineage>
</organism>
<protein>
    <submittedName>
        <fullName evidence="1">Uncharacterized protein</fullName>
    </submittedName>
</protein>
<keyword evidence="2" id="KW-1185">Reference proteome</keyword>
<dbReference type="EMBL" id="VSRR010000053">
    <property type="protein sequence ID" value="MPC09065.1"/>
    <property type="molecule type" value="Genomic_DNA"/>
</dbReference>
<accession>A0A5B7CID0</accession>
<reference evidence="1 2" key="1">
    <citation type="submission" date="2019-05" db="EMBL/GenBank/DDBJ databases">
        <title>Another draft genome of Portunus trituberculatus and its Hox gene families provides insights of decapod evolution.</title>
        <authorList>
            <person name="Jeong J.-H."/>
            <person name="Song I."/>
            <person name="Kim S."/>
            <person name="Choi T."/>
            <person name="Kim D."/>
            <person name="Ryu S."/>
            <person name="Kim W."/>
        </authorList>
    </citation>
    <scope>NUCLEOTIDE SEQUENCE [LARGE SCALE GENOMIC DNA]</scope>
    <source>
        <tissue evidence="1">Muscle</tissue>
    </source>
</reference>
<sequence>MHLFRALVKGGAARCHLPEVSSLYLARCAAEARQDRHHSLSVVRDLGREQSYLDQLTVLPERGTEVELMP</sequence>